<comment type="caution">
    <text evidence="2">The sequence shown here is derived from an EMBL/GenBank/DDBJ whole genome shotgun (WGS) entry which is preliminary data.</text>
</comment>
<feature type="domain" description="DUF4219" evidence="1">
    <location>
        <begin position="15"/>
        <end position="41"/>
    </location>
</feature>
<organism evidence="2 3">
    <name type="scientific">Pyrus ussuriensis x Pyrus communis</name>
    <dbReference type="NCBI Taxonomy" id="2448454"/>
    <lineage>
        <taxon>Eukaryota</taxon>
        <taxon>Viridiplantae</taxon>
        <taxon>Streptophyta</taxon>
        <taxon>Embryophyta</taxon>
        <taxon>Tracheophyta</taxon>
        <taxon>Spermatophyta</taxon>
        <taxon>Magnoliopsida</taxon>
        <taxon>eudicotyledons</taxon>
        <taxon>Gunneridae</taxon>
        <taxon>Pentapetalae</taxon>
        <taxon>rosids</taxon>
        <taxon>fabids</taxon>
        <taxon>Rosales</taxon>
        <taxon>Rosaceae</taxon>
        <taxon>Amygdaloideae</taxon>
        <taxon>Maleae</taxon>
        <taxon>Pyrus</taxon>
    </lineage>
</organism>
<reference evidence="3" key="2">
    <citation type="submission" date="2019-10" db="EMBL/GenBank/DDBJ databases">
        <title>A de novo genome assembly of a pear dwarfing rootstock.</title>
        <authorList>
            <person name="Wang F."/>
            <person name="Wang J."/>
            <person name="Li S."/>
            <person name="Zhang Y."/>
            <person name="Fang M."/>
            <person name="Ma L."/>
            <person name="Zhao Y."/>
            <person name="Jiang S."/>
        </authorList>
    </citation>
    <scope>NUCLEOTIDE SEQUENCE [LARGE SCALE GENOMIC DNA]</scope>
</reference>
<dbReference type="Proteomes" id="UP000327157">
    <property type="component" value="Chromosome 9"/>
</dbReference>
<dbReference type="OrthoDB" id="1164561at2759"/>
<gene>
    <name evidence="2" type="ORF">D8674_036007</name>
</gene>
<dbReference type="AlphaFoldDB" id="A0A5N5GIK7"/>
<proteinExistence type="predicted"/>
<evidence type="ECO:0000313" key="2">
    <source>
        <dbReference type="EMBL" id="KAB2613691.1"/>
    </source>
</evidence>
<name>A0A5N5GIK7_9ROSA</name>
<evidence type="ECO:0000313" key="3">
    <source>
        <dbReference type="Proteomes" id="UP000327157"/>
    </source>
</evidence>
<keyword evidence="3" id="KW-1185">Reference proteome</keyword>
<reference evidence="2 3" key="1">
    <citation type="submission" date="2019-09" db="EMBL/GenBank/DDBJ databases">
        <authorList>
            <person name="Ou C."/>
        </authorList>
    </citation>
    <scope>NUCLEOTIDE SEQUENCE [LARGE SCALE GENOMIC DNA]</scope>
    <source>
        <strain evidence="2">S2</strain>
        <tissue evidence="2">Leaf</tissue>
    </source>
</reference>
<dbReference type="InterPro" id="IPR025314">
    <property type="entry name" value="DUF4219"/>
</dbReference>
<sequence>MDRLSMVAKVVPTLLNCKNYDIWTARIKKYLAAENLWDIVEGTYEPPIREDGETDHEAWRKKNDKALCAIHNP</sequence>
<evidence type="ECO:0000259" key="1">
    <source>
        <dbReference type="Pfam" id="PF13961"/>
    </source>
</evidence>
<dbReference type="EMBL" id="SMOL01000458">
    <property type="protein sequence ID" value="KAB2613691.1"/>
    <property type="molecule type" value="Genomic_DNA"/>
</dbReference>
<dbReference type="Pfam" id="PF13961">
    <property type="entry name" value="DUF4219"/>
    <property type="match status" value="1"/>
</dbReference>
<accession>A0A5N5GIK7</accession>
<reference evidence="2 3" key="3">
    <citation type="submission" date="2019-11" db="EMBL/GenBank/DDBJ databases">
        <title>A de novo genome assembly of a pear dwarfing rootstock.</title>
        <authorList>
            <person name="Wang F."/>
            <person name="Wang J."/>
            <person name="Li S."/>
            <person name="Zhang Y."/>
            <person name="Fang M."/>
            <person name="Ma L."/>
            <person name="Zhao Y."/>
            <person name="Jiang S."/>
        </authorList>
    </citation>
    <scope>NUCLEOTIDE SEQUENCE [LARGE SCALE GENOMIC DNA]</scope>
    <source>
        <strain evidence="2">S2</strain>
        <tissue evidence="2">Leaf</tissue>
    </source>
</reference>
<protein>
    <recommendedName>
        <fullName evidence="1">DUF4219 domain-containing protein</fullName>
    </recommendedName>
</protein>